<organism evidence="8 9">
    <name type="scientific">Pseudaminobacter soli</name>
    <name type="common">ex Zhang et al. 2022</name>
    <dbReference type="NCBI Taxonomy" id="2831468"/>
    <lineage>
        <taxon>Bacteria</taxon>
        <taxon>Pseudomonadati</taxon>
        <taxon>Pseudomonadota</taxon>
        <taxon>Alphaproteobacteria</taxon>
        <taxon>Hyphomicrobiales</taxon>
        <taxon>Phyllobacteriaceae</taxon>
        <taxon>Pseudaminobacter</taxon>
    </lineage>
</organism>
<dbReference type="EMBL" id="JAGWCR010000001">
    <property type="protein sequence ID" value="MBS3647173.1"/>
    <property type="molecule type" value="Genomic_DNA"/>
</dbReference>
<dbReference type="RefSeq" id="WP_188252736.1">
    <property type="nucleotide sequence ID" value="NZ_JABVCF010000001.1"/>
</dbReference>
<dbReference type="GO" id="GO:0009306">
    <property type="term" value="P:protein secretion"/>
    <property type="evidence" value="ECO:0007669"/>
    <property type="project" value="InterPro"/>
</dbReference>
<dbReference type="Pfam" id="PF01313">
    <property type="entry name" value="Bac_export_3"/>
    <property type="match status" value="1"/>
</dbReference>
<gene>
    <name evidence="8" type="ORF">KEU06_00850</name>
</gene>
<feature type="transmembrane region" description="Helical" evidence="7">
    <location>
        <begin position="13"/>
        <end position="41"/>
    </location>
</feature>
<dbReference type="PRINTS" id="PR00952">
    <property type="entry name" value="TYPE3IMQPROT"/>
</dbReference>
<comment type="similarity">
    <text evidence="2">Belongs to the FliQ/MopD/SpaQ family.</text>
</comment>
<dbReference type="AlphaFoldDB" id="A0A942DV84"/>
<dbReference type="PANTHER" id="PTHR34040">
    <property type="entry name" value="FLAGELLAR BIOSYNTHETIC PROTEIN FLIQ"/>
    <property type="match status" value="1"/>
</dbReference>
<evidence type="ECO:0000256" key="6">
    <source>
        <dbReference type="ARBA" id="ARBA00023136"/>
    </source>
</evidence>
<dbReference type="PANTHER" id="PTHR34040:SF7">
    <property type="entry name" value="SURFACE PRESENTATION OF ANTIGENS PROTEIN SPAQ"/>
    <property type="match status" value="1"/>
</dbReference>
<name>A0A942DV84_9HYPH</name>
<comment type="caution">
    <text evidence="8">The sequence shown here is derived from an EMBL/GenBank/DDBJ whole genome shotgun (WGS) entry which is preliminary data.</text>
</comment>
<evidence type="ECO:0000256" key="4">
    <source>
        <dbReference type="ARBA" id="ARBA00022692"/>
    </source>
</evidence>
<evidence type="ECO:0000313" key="8">
    <source>
        <dbReference type="EMBL" id="MBS3647173.1"/>
    </source>
</evidence>
<dbReference type="GO" id="GO:0005886">
    <property type="term" value="C:plasma membrane"/>
    <property type="evidence" value="ECO:0007669"/>
    <property type="project" value="UniProtKB-SubCell"/>
</dbReference>
<keyword evidence="6 7" id="KW-0472">Membrane</keyword>
<proteinExistence type="inferred from homology"/>
<keyword evidence="8" id="KW-0966">Cell projection</keyword>
<keyword evidence="9" id="KW-1185">Reference proteome</keyword>
<dbReference type="InterPro" id="IPR002191">
    <property type="entry name" value="Bac_export_3"/>
</dbReference>
<feature type="transmembrane region" description="Helical" evidence="7">
    <location>
        <begin position="53"/>
        <end position="74"/>
    </location>
</feature>
<keyword evidence="4 7" id="KW-0812">Transmembrane</keyword>
<evidence type="ECO:0000256" key="5">
    <source>
        <dbReference type="ARBA" id="ARBA00022989"/>
    </source>
</evidence>
<protein>
    <submittedName>
        <fullName evidence="8">Flagellar biosynthetic protein FliQ</fullName>
    </submittedName>
</protein>
<evidence type="ECO:0000313" key="9">
    <source>
        <dbReference type="Proteomes" id="UP000680348"/>
    </source>
</evidence>
<sequence length="89" mass="9629">MNSDVILAKVQEAFMIVLLMSAPAIIVSLVTGLLIGLIQALTQIQDQSLPQTIKLVVVLVVILITGPFMAHQIVEQATAVFDEFPVTTR</sequence>
<reference evidence="8" key="1">
    <citation type="submission" date="2021-04" db="EMBL/GenBank/DDBJ databases">
        <title>Pseudaminobacter soli sp. nov., isolated from paddy soil contaminated by heavy metals.</title>
        <authorList>
            <person name="Zhang K."/>
        </authorList>
    </citation>
    <scope>NUCLEOTIDE SEQUENCE</scope>
    <source>
        <strain evidence="8">19-2017</strain>
    </source>
</reference>
<keyword evidence="8" id="KW-0282">Flagellum</keyword>
<accession>A0A942DV84</accession>
<evidence type="ECO:0000256" key="1">
    <source>
        <dbReference type="ARBA" id="ARBA00004651"/>
    </source>
</evidence>
<dbReference type="Proteomes" id="UP000680348">
    <property type="component" value="Unassembled WGS sequence"/>
</dbReference>
<comment type="subcellular location">
    <subcellularLocation>
        <location evidence="1">Cell membrane</location>
        <topology evidence="1">Multi-pass membrane protein</topology>
    </subcellularLocation>
</comment>
<keyword evidence="5 7" id="KW-1133">Transmembrane helix</keyword>
<keyword evidence="8" id="KW-0969">Cilium</keyword>
<keyword evidence="3" id="KW-1003">Cell membrane</keyword>
<evidence type="ECO:0000256" key="3">
    <source>
        <dbReference type="ARBA" id="ARBA00022475"/>
    </source>
</evidence>
<dbReference type="PIRSF" id="PIRSF004669">
    <property type="entry name" value="FliQ"/>
    <property type="match status" value="1"/>
</dbReference>
<evidence type="ECO:0000256" key="2">
    <source>
        <dbReference type="ARBA" id="ARBA00006156"/>
    </source>
</evidence>
<evidence type="ECO:0000256" key="7">
    <source>
        <dbReference type="SAM" id="Phobius"/>
    </source>
</evidence>